<dbReference type="Proteomes" id="UP000295258">
    <property type="component" value="Unassembled WGS sequence"/>
</dbReference>
<dbReference type="RefSeq" id="WP_132595549.1">
    <property type="nucleotide sequence ID" value="NZ_SMKO01000028.1"/>
</dbReference>
<sequence>MRDHRRALINGLLNLAIFLETHPDVPTSSGLTLRYIPERAEDEDLRAEIDRIAAILGSRVDAGNSPYDHYATSIHFGPVEYRAVAIPAAARALYDAESSYRGCIEPNA</sequence>
<dbReference type="AlphaFoldDB" id="A0A4V2YBC9"/>
<accession>A0A4V2YBC9</accession>
<evidence type="ECO:0000313" key="2">
    <source>
        <dbReference type="Proteomes" id="UP000295258"/>
    </source>
</evidence>
<protein>
    <submittedName>
        <fullName evidence="1">Uncharacterized protein</fullName>
    </submittedName>
</protein>
<evidence type="ECO:0000313" key="1">
    <source>
        <dbReference type="EMBL" id="TDD07126.1"/>
    </source>
</evidence>
<dbReference type="EMBL" id="SMKO01000028">
    <property type="protein sequence ID" value="TDD07126.1"/>
    <property type="molecule type" value="Genomic_DNA"/>
</dbReference>
<organism evidence="1 2">
    <name type="scientific">Nonomuraea deserti</name>
    <dbReference type="NCBI Taxonomy" id="1848322"/>
    <lineage>
        <taxon>Bacteria</taxon>
        <taxon>Bacillati</taxon>
        <taxon>Actinomycetota</taxon>
        <taxon>Actinomycetes</taxon>
        <taxon>Streptosporangiales</taxon>
        <taxon>Streptosporangiaceae</taxon>
        <taxon>Nonomuraea</taxon>
    </lineage>
</organism>
<keyword evidence="2" id="KW-1185">Reference proteome</keyword>
<name>A0A4V2YBC9_9ACTN</name>
<gene>
    <name evidence="1" type="ORF">E1292_13865</name>
</gene>
<comment type="caution">
    <text evidence="1">The sequence shown here is derived from an EMBL/GenBank/DDBJ whole genome shotgun (WGS) entry which is preliminary data.</text>
</comment>
<reference evidence="1 2" key="1">
    <citation type="submission" date="2019-03" db="EMBL/GenBank/DDBJ databases">
        <title>Draft genome sequences of novel Actinobacteria.</title>
        <authorList>
            <person name="Sahin N."/>
            <person name="Ay H."/>
            <person name="Saygin H."/>
        </authorList>
    </citation>
    <scope>NUCLEOTIDE SEQUENCE [LARGE SCALE GENOMIC DNA]</scope>
    <source>
        <strain evidence="1 2">KC310</strain>
    </source>
</reference>
<proteinExistence type="predicted"/>